<dbReference type="eggNOG" id="COG4422">
    <property type="taxonomic scope" value="Bacteria"/>
</dbReference>
<dbReference type="KEGG" id="cja:CJA_1819"/>
<keyword evidence="2" id="KW-1185">Reference proteome</keyword>
<dbReference type="OrthoDB" id="6802137at2"/>
<dbReference type="Proteomes" id="UP000001036">
    <property type="component" value="Chromosome"/>
</dbReference>
<dbReference type="EMBL" id="CP000934">
    <property type="protein sequence ID" value="ACE83356.1"/>
    <property type="molecule type" value="Genomic_DNA"/>
</dbReference>
<sequence>MLSLKDYVGREQSFLKHTILETYLQRLFMIIGRAEVTINYVDCFAGPWADDNKELKDTSIGLSIEQMRKCVATLRKNHQKTVTFRALYIEKDRAAFSRLQEYLDKHRDPAVHVECRHGDYTTLIPDIMAWSQDHFTFFFVDPKGWKGIIGPTTMQMLLERPKTEFLINLMYDFANRAASIEKHEADMVELLGEALALDGDETADIRQDRFLGLYRKNTQNTYGGRSAYVPINRPGTTKLLYFLVYLTRHPLGIKVFKEAAEKMMVAQRVTHAEVQLRKQFEAAPVSDLFAMDDVAEHCITATDNRLLAKQFLLKKLSITPVLVDYDLWATWLEESDLYPSDLQLGMKELVAEGLVKNLNADVSKRRTQFIQPNYPKESERWCLSN</sequence>
<evidence type="ECO:0000313" key="1">
    <source>
        <dbReference type="EMBL" id="ACE83356.1"/>
    </source>
</evidence>
<accession>B3PFV4</accession>
<evidence type="ECO:0008006" key="3">
    <source>
        <dbReference type="Google" id="ProtNLM"/>
    </source>
</evidence>
<dbReference type="STRING" id="498211.CJA_1819"/>
<gene>
    <name evidence="1" type="ordered locus">CJA_1819</name>
</gene>
<protein>
    <recommendedName>
        <fullName evidence="3">Three-Cys-motif partner protein TcmP</fullName>
    </recommendedName>
</protein>
<evidence type="ECO:0000313" key="2">
    <source>
        <dbReference type="Proteomes" id="UP000001036"/>
    </source>
</evidence>
<name>B3PFV4_CELJU</name>
<reference evidence="1 2" key="1">
    <citation type="journal article" date="2008" name="J. Bacteriol.">
        <title>Insights into plant cell wall degradation from the genome sequence of the soil bacterium Cellvibrio japonicus.</title>
        <authorList>
            <person name="Deboy R.T."/>
            <person name="Mongodin E.F."/>
            <person name="Fouts D.E."/>
            <person name="Tailford L.E."/>
            <person name="Khouri H."/>
            <person name="Emerson J.B."/>
            <person name="Mohamoud Y."/>
            <person name="Watkins K."/>
            <person name="Henrissat B."/>
            <person name="Gilbert H.J."/>
            <person name="Nelson K.E."/>
        </authorList>
    </citation>
    <scope>NUCLEOTIDE SEQUENCE [LARGE SCALE GENOMIC DNA]</scope>
    <source>
        <strain evidence="1 2">Ueda107</strain>
    </source>
</reference>
<dbReference type="InterPro" id="IPR031009">
    <property type="entry name" value="Tcm_partner"/>
</dbReference>
<dbReference type="AlphaFoldDB" id="B3PFV4"/>
<proteinExistence type="predicted"/>
<dbReference type="HOGENOM" id="CLU_699607_0_0_6"/>
<dbReference type="NCBIfam" id="TIGR04474">
    <property type="entry name" value="tcm_partner"/>
    <property type="match status" value="1"/>
</dbReference>
<dbReference type="RefSeq" id="WP_012487437.1">
    <property type="nucleotide sequence ID" value="NC_010995.1"/>
</dbReference>
<organism evidence="1 2">
    <name type="scientific">Cellvibrio japonicus (strain Ueda107)</name>
    <name type="common">Pseudomonas fluorescens subsp. cellulosa</name>
    <dbReference type="NCBI Taxonomy" id="498211"/>
    <lineage>
        <taxon>Bacteria</taxon>
        <taxon>Pseudomonadati</taxon>
        <taxon>Pseudomonadota</taxon>
        <taxon>Gammaproteobacteria</taxon>
        <taxon>Cellvibrionales</taxon>
        <taxon>Cellvibrionaceae</taxon>
        <taxon>Cellvibrio</taxon>
    </lineage>
</organism>